<accession>A0AAV9K5K7</accession>
<dbReference type="SMART" id="SM00597">
    <property type="entry name" value="ZnF_TTF"/>
    <property type="match status" value="1"/>
</dbReference>
<dbReference type="SUPFAM" id="SSF53098">
    <property type="entry name" value="Ribonuclease H-like"/>
    <property type="match status" value="1"/>
</dbReference>
<dbReference type="PANTHER" id="PTHR11697:SF230">
    <property type="entry name" value="ZINC FINGER, MYM DOMAIN CONTAINING 1"/>
    <property type="match status" value="1"/>
</dbReference>
<dbReference type="AlphaFoldDB" id="A0AAV9K5K7"/>
<dbReference type="Pfam" id="PF14291">
    <property type="entry name" value="DUF4371"/>
    <property type="match status" value="1"/>
</dbReference>
<gene>
    <name evidence="2" type="ORF">R3W88_029524</name>
</gene>
<feature type="domain" description="TTF-type" evidence="1">
    <location>
        <begin position="92"/>
        <end position="189"/>
    </location>
</feature>
<evidence type="ECO:0000259" key="1">
    <source>
        <dbReference type="SMART" id="SM00597"/>
    </source>
</evidence>
<name>A0AAV9K5K7_9SOLN</name>
<evidence type="ECO:0000313" key="2">
    <source>
        <dbReference type="EMBL" id="KAK4708599.1"/>
    </source>
</evidence>
<dbReference type="EMBL" id="JAWPEI010000012">
    <property type="protein sequence ID" value="KAK4708599.1"/>
    <property type="molecule type" value="Genomic_DNA"/>
</dbReference>
<dbReference type="InterPro" id="IPR025398">
    <property type="entry name" value="DUF4371"/>
</dbReference>
<comment type="caution">
    <text evidence="2">The sequence shown here is derived from an EMBL/GenBank/DDBJ whole genome shotgun (WGS) entry which is preliminary data.</text>
</comment>
<dbReference type="InterPro" id="IPR012337">
    <property type="entry name" value="RNaseH-like_sf"/>
</dbReference>
<dbReference type="InterPro" id="IPR055298">
    <property type="entry name" value="AtLOH3-like"/>
</dbReference>
<evidence type="ECO:0000313" key="3">
    <source>
        <dbReference type="Proteomes" id="UP001311915"/>
    </source>
</evidence>
<reference evidence="2 3" key="1">
    <citation type="submission" date="2023-10" db="EMBL/GenBank/DDBJ databases">
        <title>Genome-Wide Identification Analysis in wild type Solanum Pinnatisectum Reveals Some Genes Defensing Phytophthora Infestans.</title>
        <authorList>
            <person name="Sun C."/>
        </authorList>
    </citation>
    <scope>NUCLEOTIDE SEQUENCE [LARGE SCALE GENOMIC DNA]</scope>
    <source>
        <strain evidence="2">LQN</strain>
        <tissue evidence="2">Leaf</tissue>
    </source>
</reference>
<dbReference type="InterPro" id="IPR006580">
    <property type="entry name" value="Znf_TTF"/>
</dbReference>
<keyword evidence="3" id="KW-1185">Reference proteome</keyword>
<proteinExistence type="predicted"/>
<dbReference type="PANTHER" id="PTHR11697">
    <property type="entry name" value="GENERAL TRANSCRIPTION FACTOR 2-RELATED ZINC FINGER PROTEIN"/>
    <property type="match status" value="1"/>
</dbReference>
<dbReference type="Proteomes" id="UP001311915">
    <property type="component" value="Unassembled WGS sequence"/>
</dbReference>
<protein>
    <recommendedName>
        <fullName evidence="1">TTF-type domain-containing protein</fullName>
    </recommendedName>
</protein>
<sequence length="742" mass="85239">MDKFLIKQPRSSSGPFVSSHVVPEAQRETITPSSSNVDCILGVGSLKRDPGGRKPIFEYDSNIRDVVRRHYILMGPYQPKLRVYPKTIFGTSNRQFNPEWFNAPNSAWLEYSIDDDAIFCLCCYLFKNEFESRGNARKSFTQDGFKTWNHGPERIRLHVGEVNSIHNKCLNRMLDFANQRQSIQSSLHKQSEKTKSDYRIRLNASIDVIRFLLRNGLPFRGHDESEDSDYKETTKVIIKDLDGDYFGILVDESKDISHKEQMALVLRYVNKNGELIESFLGIVHVGDTSARSLQKVIYSLLLDHSLCLSRLRGQGYDGASNMQGEKNGLKSLILQDAPSAYYIHCFAHQLQLTLVAVSKKHPDTNVLNTIGTSFKRRDLLRQHQVEKLEELLKSGEILSRQGLNQERGLQRPGDTHWGSHFKTLGNFVIIFSSIANVLKDMKENSPRDLDKLAVGNLLDKIQEFEFIFVLHLMFKMLLLTNELNKALQKKDQDIVNAMGLLNLSKRRLQTMRESGLESLMDEVSSFCGKHDILVPEMTEDYPRSKRKKSEISYLHHFRVEVFYAVIDLQLQELNNRFDVVTSDLLLGMASLNPVDSFANFSKSRIMKLAEYYKSEFGDNELRDLSYQLDSFIVYARECDRKFLNLKGIKDLATMMAQTKLDQTWSLVYLLVKLALILPVATASVERAFSSMKLIKNDLRNSIGEEFLNGCLVCKIERKIFEKVSNDAIIDRFQNMKSRRVQL</sequence>
<organism evidence="2 3">
    <name type="scientific">Solanum pinnatisectum</name>
    <name type="common">tansyleaf nightshade</name>
    <dbReference type="NCBI Taxonomy" id="50273"/>
    <lineage>
        <taxon>Eukaryota</taxon>
        <taxon>Viridiplantae</taxon>
        <taxon>Streptophyta</taxon>
        <taxon>Embryophyta</taxon>
        <taxon>Tracheophyta</taxon>
        <taxon>Spermatophyta</taxon>
        <taxon>Magnoliopsida</taxon>
        <taxon>eudicotyledons</taxon>
        <taxon>Gunneridae</taxon>
        <taxon>Pentapetalae</taxon>
        <taxon>asterids</taxon>
        <taxon>lamiids</taxon>
        <taxon>Solanales</taxon>
        <taxon>Solanaceae</taxon>
        <taxon>Solanoideae</taxon>
        <taxon>Solaneae</taxon>
        <taxon>Solanum</taxon>
    </lineage>
</organism>